<protein>
    <submittedName>
        <fullName evidence="2">Uncharacterized protein</fullName>
    </submittedName>
</protein>
<dbReference type="Proteomes" id="UP000799766">
    <property type="component" value="Unassembled WGS sequence"/>
</dbReference>
<keyword evidence="3" id="KW-1185">Reference proteome</keyword>
<evidence type="ECO:0000256" key="1">
    <source>
        <dbReference type="SAM" id="MobiDB-lite"/>
    </source>
</evidence>
<reference evidence="2" key="1">
    <citation type="journal article" date="2020" name="Stud. Mycol.">
        <title>101 Dothideomycetes genomes: a test case for predicting lifestyles and emergence of pathogens.</title>
        <authorList>
            <person name="Haridas S."/>
            <person name="Albert R."/>
            <person name="Binder M."/>
            <person name="Bloem J."/>
            <person name="Labutti K."/>
            <person name="Salamov A."/>
            <person name="Andreopoulos B."/>
            <person name="Baker S."/>
            <person name="Barry K."/>
            <person name="Bills G."/>
            <person name="Bluhm B."/>
            <person name="Cannon C."/>
            <person name="Castanera R."/>
            <person name="Culley D."/>
            <person name="Daum C."/>
            <person name="Ezra D."/>
            <person name="Gonzalez J."/>
            <person name="Henrissat B."/>
            <person name="Kuo A."/>
            <person name="Liang C."/>
            <person name="Lipzen A."/>
            <person name="Lutzoni F."/>
            <person name="Magnuson J."/>
            <person name="Mondo S."/>
            <person name="Nolan M."/>
            <person name="Ohm R."/>
            <person name="Pangilinan J."/>
            <person name="Park H.-J."/>
            <person name="Ramirez L."/>
            <person name="Alfaro M."/>
            <person name="Sun H."/>
            <person name="Tritt A."/>
            <person name="Yoshinaga Y."/>
            <person name="Zwiers L.-H."/>
            <person name="Turgeon B."/>
            <person name="Goodwin S."/>
            <person name="Spatafora J."/>
            <person name="Crous P."/>
            <person name="Grigoriev I."/>
        </authorList>
    </citation>
    <scope>NUCLEOTIDE SEQUENCE</scope>
    <source>
        <strain evidence="2">ATCC 16933</strain>
    </source>
</reference>
<dbReference type="EMBL" id="MU001694">
    <property type="protein sequence ID" value="KAF2453851.1"/>
    <property type="molecule type" value="Genomic_DNA"/>
</dbReference>
<sequence length="195" mass="21200">MQLDGRKLRLACNAVACNAVGAWLTAQRHMYPLIGEHGRRREPFARQSCSPGTRPGRTCRRLHVPWHPGRRGHDTSVRLLAACGPAPLAEARGSVQTGLDELVSPQTFGAFPAASHSPPLQAPRPWRQGPAPPCTEPLVHLVSQAPTCTHELSVRRSVDRLESATYAAGIAARLRDLVAWPQRRRPESGSSAPDP</sequence>
<evidence type="ECO:0000313" key="3">
    <source>
        <dbReference type="Proteomes" id="UP000799766"/>
    </source>
</evidence>
<accession>A0A6A6NQ38</accession>
<dbReference type="AlphaFoldDB" id="A0A6A6NQ38"/>
<name>A0A6A6NQ38_9PEZI</name>
<feature type="region of interest" description="Disordered" evidence="1">
    <location>
        <begin position="113"/>
        <end position="133"/>
    </location>
</feature>
<gene>
    <name evidence="2" type="ORF">BDY21DRAFT_113984</name>
</gene>
<proteinExistence type="predicted"/>
<organism evidence="2 3">
    <name type="scientific">Lineolata rhizophorae</name>
    <dbReference type="NCBI Taxonomy" id="578093"/>
    <lineage>
        <taxon>Eukaryota</taxon>
        <taxon>Fungi</taxon>
        <taxon>Dikarya</taxon>
        <taxon>Ascomycota</taxon>
        <taxon>Pezizomycotina</taxon>
        <taxon>Dothideomycetes</taxon>
        <taxon>Dothideomycetes incertae sedis</taxon>
        <taxon>Lineolatales</taxon>
        <taxon>Lineolataceae</taxon>
        <taxon>Lineolata</taxon>
    </lineage>
</organism>
<evidence type="ECO:0000313" key="2">
    <source>
        <dbReference type="EMBL" id="KAF2453851.1"/>
    </source>
</evidence>